<evidence type="ECO:0000256" key="1">
    <source>
        <dbReference type="SAM" id="MobiDB-lite"/>
    </source>
</evidence>
<sequence length="655" mass="64974">MAADGCVQTPTLTRTNVVTSESIFTTTSVSTSIFPGSLSTSVFSTCTQTNSSIPCVSTRTSSVFTLPGSTSLTTIQVTGTSEVPLTSFVTLFGTTCSTSISSSTTPSSASSSSTSTTPTPDPPSNSSNSNTPTPTPSPNPTSSGPTSSSGNSNASTNSASSTTSNTGTSFSSSSTSAVPPTTTTTHSETAGGTLQTDTSNHGSKKTSNTGPIVGGVLGGLIALVIVAFLTWKYVKNQRRYDDIFDPDIPKPHYQKAKIAKDPEPKPYTYGLVGQNTTNPIGISPPSSPPPGQNTFNNIGHQGGNDIGQQGQGSNGIGQGPGSNGIGQGPGSNGIGQQSGNNMGYPQGNDIGLQPNQVPPQHIRNPSLTPLLAGAGFALAGSGASAATASSRPSSADSTQPIGPLVTNAPQGQGGYPPLPHSVSASSYPPALQNWNNTQGYAPQQQQQQGGTAPNVQGYGSGPSMAGPSSSSSNPLSQGGGSIGSMGSGSTAPSSWGGGPSAGGSGGAYTPALPGMVPLIATSASAARNTSYNSNNRVSVLQQYEDPFARTGSPVSMHEAPRILQVTNAEPETLDDSMSIYESGPSVAGPSGSGSGSAAANTASQAQAGSSSSSAGGAAGGSGRPLSARAEKAGLVHLDGGLYQTPAPGPPAYTES</sequence>
<feature type="compositionally biased region" description="Pro residues" evidence="1">
    <location>
        <begin position="646"/>
        <end position="655"/>
    </location>
</feature>
<feature type="compositionally biased region" description="Low complexity" evidence="1">
    <location>
        <begin position="100"/>
        <end position="132"/>
    </location>
</feature>
<organism evidence="3 4">
    <name type="scientific">Psilocybe cyanescens</name>
    <dbReference type="NCBI Taxonomy" id="93625"/>
    <lineage>
        <taxon>Eukaryota</taxon>
        <taxon>Fungi</taxon>
        <taxon>Dikarya</taxon>
        <taxon>Basidiomycota</taxon>
        <taxon>Agaricomycotina</taxon>
        <taxon>Agaricomycetes</taxon>
        <taxon>Agaricomycetidae</taxon>
        <taxon>Agaricales</taxon>
        <taxon>Agaricineae</taxon>
        <taxon>Strophariaceae</taxon>
        <taxon>Psilocybe</taxon>
    </lineage>
</organism>
<gene>
    <name evidence="3" type="ORF">CVT25_009790</name>
</gene>
<feature type="region of interest" description="Disordered" evidence="1">
    <location>
        <begin position="575"/>
        <end position="655"/>
    </location>
</feature>
<feature type="compositionally biased region" description="Gly residues" evidence="1">
    <location>
        <begin position="300"/>
        <end position="333"/>
    </location>
</feature>
<keyword evidence="2" id="KW-0812">Transmembrane</keyword>
<dbReference type="EMBL" id="NHYD01002409">
    <property type="protein sequence ID" value="PPQ86904.1"/>
    <property type="molecule type" value="Genomic_DNA"/>
</dbReference>
<dbReference type="STRING" id="93625.A0A409X876"/>
<feature type="compositionally biased region" description="Low complexity" evidence="1">
    <location>
        <begin position="385"/>
        <end position="397"/>
    </location>
</feature>
<evidence type="ECO:0000313" key="4">
    <source>
        <dbReference type="Proteomes" id="UP000283269"/>
    </source>
</evidence>
<feature type="region of interest" description="Disordered" evidence="1">
    <location>
        <begin position="100"/>
        <end position="210"/>
    </location>
</feature>
<feature type="compositionally biased region" description="Low complexity" evidence="1">
    <location>
        <begin position="140"/>
        <end position="193"/>
    </location>
</feature>
<keyword evidence="2" id="KW-1133">Transmembrane helix</keyword>
<protein>
    <recommendedName>
        <fullName evidence="5">REJ domain-containing protein</fullName>
    </recommendedName>
</protein>
<feature type="compositionally biased region" description="Polar residues" evidence="1">
    <location>
        <begin position="194"/>
        <end position="210"/>
    </location>
</feature>
<comment type="caution">
    <text evidence="3">The sequence shown here is derived from an EMBL/GenBank/DDBJ whole genome shotgun (WGS) entry which is preliminary data.</text>
</comment>
<proteinExistence type="predicted"/>
<reference evidence="3 4" key="1">
    <citation type="journal article" date="2018" name="Evol. Lett.">
        <title>Horizontal gene cluster transfer increased hallucinogenic mushroom diversity.</title>
        <authorList>
            <person name="Reynolds H.T."/>
            <person name="Vijayakumar V."/>
            <person name="Gluck-Thaler E."/>
            <person name="Korotkin H.B."/>
            <person name="Matheny P.B."/>
            <person name="Slot J.C."/>
        </authorList>
    </citation>
    <scope>NUCLEOTIDE SEQUENCE [LARGE SCALE GENOMIC DNA]</scope>
    <source>
        <strain evidence="3 4">2631</strain>
    </source>
</reference>
<evidence type="ECO:0008006" key="5">
    <source>
        <dbReference type="Google" id="ProtNLM"/>
    </source>
</evidence>
<name>A0A409X876_PSICY</name>
<feature type="compositionally biased region" description="Low complexity" evidence="1">
    <location>
        <begin position="582"/>
        <end position="615"/>
    </location>
</feature>
<feature type="region of interest" description="Disordered" evidence="1">
    <location>
        <begin position="282"/>
        <end position="366"/>
    </location>
</feature>
<feature type="transmembrane region" description="Helical" evidence="2">
    <location>
        <begin position="212"/>
        <end position="231"/>
    </location>
</feature>
<feature type="compositionally biased region" description="Polar residues" evidence="1">
    <location>
        <begin position="422"/>
        <end position="442"/>
    </location>
</feature>
<keyword evidence="2" id="KW-0472">Membrane</keyword>
<feature type="region of interest" description="Disordered" evidence="1">
    <location>
        <begin position="385"/>
        <end position="503"/>
    </location>
</feature>
<feature type="compositionally biased region" description="Low complexity" evidence="1">
    <location>
        <begin position="461"/>
        <end position="476"/>
    </location>
</feature>
<keyword evidence="4" id="KW-1185">Reference proteome</keyword>
<dbReference type="InParanoid" id="A0A409X876"/>
<accession>A0A409X876</accession>
<dbReference type="AlphaFoldDB" id="A0A409X876"/>
<feature type="compositionally biased region" description="Gly residues" evidence="1">
    <location>
        <begin position="477"/>
        <end position="486"/>
    </location>
</feature>
<dbReference type="Proteomes" id="UP000283269">
    <property type="component" value="Unassembled WGS sequence"/>
</dbReference>
<evidence type="ECO:0000313" key="3">
    <source>
        <dbReference type="EMBL" id="PPQ86904.1"/>
    </source>
</evidence>
<dbReference type="OrthoDB" id="3263215at2759"/>
<evidence type="ECO:0000256" key="2">
    <source>
        <dbReference type="SAM" id="Phobius"/>
    </source>
</evidence>